<name>A0AAD6Y2N0_9AGAR</name>
<feature type="compositionally biased region" description="Acidic residues" evidence="3">
    <location>
        <begin position="23"/>
        <end position="35"/>
    </location>
</feature>
<dbReference type="InterPro" id="IPR007527">
    <property type="entry name" value="Znf_SWIM"/>
</dbReference>
<keyword evidence="1" id="KW-0863">Zinc-finger</keyword>
<gene>
    <name evidence="7" type="ORF">GGX14DRAFT_449176</name>
    <name evidence="6" type="ORF">GGX14DRAFT_470455</name>
    <name evidence="5" type="ORF">GGX14DRAFT_477907</name>
</gene>
<feature type="coiled-coil region" evidence="2">
    <location>
        <begin position="355"/>
        <end position="394"/>
    </location>
</feature>
<keyword evidence="1" id="KW-0862">Zinc</keyword>
<keyword evidence="8" id="KW-1185">Reference proteome</keyword>
<dbReference type="Proteomes" id="UP001219525">
    <property type="component" value="Unassembled WGS sequence"/>
</dbReference>
<proteinExistence type="predicted"/>
<evidence type="ECO:0000259" key="4">
    <source>
        <dbReference type="PROSITE" id="PS50966"/>
    </source>
</evidence>
<reference evidence="6" key="1">
    <citation type="submission" date="2023-03" db="EMBL/GenBank/DDBJ databases">
        <title>Massive genome expansion in bonnet fungi (Mycena s.s.) driven by repeated elements and novel gene families across ecological guilds.</title>
        <authorList>
            <consortium name="Lawrence Berkeley National Laboratory"/>
            <person name="Harder C.B."/>
            <person name="Miyauchi S."/>
            <person name="Viragh M."/>
            <person name="Kuo A."/>
            <person name="Thoen E."/>
            <person name="Andreopoulos B."/>
            <person name="Lu D."/>
            <person name="Skrede I."/>
            <person name="Drula E."/>
            <person name="Henrissat B."/>
            <person name="Morin E."/>
            <person name="Kohler A."/>
            <person name="Barry K."/>
            <person name="LaButti K."/>
            <person name="Morin E."/>
            <person name="Salamov A."/>
            <person name="Lipzen A."/>
            <person name="Mereny Z."/>
            <person name="Hegedus B."/>
            <person name="Baldrian P."/>
            <person name="Stursova M."/>
            <person name="Weitz H."/>
            <person name="Taylor A."/>
            <person name="Grigoriev I.V."/>
            <person name="Nagy L.G."/>
            <person name="Martin F."/>
            <person name="Kauserud H."/>
        </authorList>
    </citation>
    <scope>NUCLEOTIDE SEQUENCE</scope>
    <source>
        <strain evidence="6">9144</strain>
    </source>
</reference>
<dbReference type="AlphaFoldDB" id="A0AAD6Y2N0"/>
<evidence type="ECO:0000256" key="2">
    <source>
        <dbReference type="SAM" id="Coils"/>
    </source>
</evidence>
<feature type="domain" description="SWIM-type" evidence="4">
    <location>
        <begin position="223"/>
        <end position="256"/>
    </location>
</feature>
<accession>A0AAD6Y2N0</accession>
<dbReference type="EMBL" id="JARJCW010000026">
    <property type="protein sequence ID" value="KAJ7211142.1"/>
    <property type="molecule type" value="Genomic_DNA"/>
</dbReference>
<dbReference type="PROSITE" id="PS50966">
    <property type="entry name" value="ZF_SWIM"/>
    <property type="match status" value="1"/>
</dbReference>
<dbReference type="EMBL" id="JARJCW010000107">
    <property type="protein sequence ID" value="KAJ7193522.1"/>
    <property type="molecule type" value="Genomic_DNA"/>
</dbReference>
<evidence type="ECO:0000256" key="3">
    <source>
        <dbReference type="SAM" id="MobiDB-lite"/>
    </source>
</evidence>
<feature type="region of interest" description="Disordered" evidence="3">
    <location>
        <begin position="1"/>
        <end position="35"/>
    </location>
</feature>
<evidence type="ECO:0000313" key="7">
    <source>
        <dbReference type="EMBL" id="KAJ7211142.1"/>
    </source>
</evidence>
<sequence length="459" mass="53467">MSDNEYDPDDPDDEHGLGPDVEVAIESEEPEITDGPDYMFEEGEVSSKDQSYVFCPKAHRKGILRLVTKHFVRHPFFPDRNGKCSTAPEIRRQAVAEMYQYCHLRNLREVWGYMWANWYCTKKWALWARSSDPERLSRLRTTMTVENHWKRIKHVHLHNLTHPRLDQLVYILIYRVTPAINARLENLDSLHHLGRARAPTTLQVAFKKSWTGLAKRGIRRTDYEIDIEQWTCSCGHQKYNPHHLCKHLVQAVPPPSADFWVEVIRRRTKPLYRHPELRPINQPRGSFDDYDDGSITDGDDQVWTGSKSMLSAGRWRELTNDTVLGKRTRQDSNIGPEVSQVPRTHVDVDAPSTQRAALRDAEEGLEEQEEDARREQLRELARKLRMGADMIEEQVEYGTPIWTASILRRSIGHDVVDMVDDILRERGSHRRRETTWAHPGDQVEARRRANTMGYVVLDD</sequence>
<evidence type="ECO:0000313" key="6">
    <source>
        <dbReference type="EMBL" id="KAJ7198182.1"/>
    </source>
</evidence>
<evidence type="ECO:0000313" key="5">
    <source>
        <dbReference type="EMBL" id="KAJ7193522.1"/>
    </source>
</evidence>
<organism evidence="6 8">
    <name type="scientific">Mycena pura</name>
    <dbReference type="NCBI Taxonomy" id="153505"/>
    <lineage>
        <taxon>Eukaryota</taxon>
        <taxon>Fungi</taxon>
        <taxon>Dikarya</taxon>
        <taxon>Basidiomycota</taxon>
        <taxon>Agaricomycotina</taxon>
        <taxon>Agaricomycetes</taxon>
        <taxon>Agaricomycetidae</taxon>
        <taxon>Agaricales</taxon>
        <taxon>Marasmiineae</taxon>
        <taxon>Mycenaceae</taxon>
        <taxon>Mycena</taxon>
    </lineage>
</organism>
<dbReference type="GO" id="GO:0008270">
    <property type="term" value="F:zinc ion binding"/>
    <property type="evidence" value="ECO:0007669"/>
    <property type="project" value="UniProtKB-KW"/>
</dbReference>
<evidence type="ECO:0000256" key="1">
    <source>
        <dbReference type="PROSITE-ProRule" id="PRU00325"/>
    </source>
</evidence>
<dbReference type="EMBL" id="JARJCW010000074">
    <property type="protein sequence ID" value="KAJ7198182.1"/>
    <property type="molecule type" value="Genomic_DNA"/>
</dbReference>
<feature type="compositionally biased region" description="Acidic residues" evidence="3">
    <location>
        <begin position="1"/>
        <end position="13"/>
    </location>
</feature>
<keyword evidence="2" id="KW-0175">Coiled coil</keyword>
<evidence type="ECO:0000313" key="8">
    <source>
        <dbReference type="Proteomes" id="UP001219525"/>
    </source>
</evidence>
<comment type="caution">
    <text evidence="6">The sequence shown here is derived from an EMBL/GenBank/DDBJ whole genome shotgun (WGS) entry which is preliminary data.</text>
</comment>
<keyword evidence="1" id="KW-0479">Metal-binding</keyword>
<protein>
    <recommendedName>
        <fullName evidence="4">SWIM-type domain-containing protein</fullName>
    </recommendedName>
</protein>